<reference evidence="1" key="1">
    <citation type="submission" date="2022-12" db="EMBL/GenBank/DDBJ databases">
        <title>Gycomyces niveus sp.nov.,a novel actinomycete isolated from soil in Shouguan.</title>
        <authorList>
            <person name="Yang X."/>
        </authorList>
    </citation>
    <scope>NUCLEOTIDE SEQUENCE</scope>
    <source>
        <strain evidence="1">NEAU-A15</strain>
    </source>
</reference>
<accession>A0A9X3PAJ4</accession>
<dbReference type="EMBL" id="JAPZVP010000003">
    <property type="protein sequence ID" value="MDA1358984.1"/>
    <property type="molecule type" value="Genomic_DNA"/>
</dbReference>
<proteinExistence type="predicted"/>
<protein>
    <submittedName>
        <fullName evidence="1">Uncharacterized protein</fullName>
    </submittedName>
</protein>
<comment type="caution">
    <text evidence="1">The sequence shown here is derived from an EMBL/GenBank/DDBJ whole genome shotgun (WGS) entry which is preliminary data.</text>
</comment>
<name>A0A9X3PAJ4_9ACTN</name>
<dbReference type="AlphaFoldDB" id="A0A9X3PAJ4"/>
<dbReference type="Gene3D" id="3.30.200.20">
    <property type="entry name" value="Phosphorylase Kinase, domain 1"/>
    <property type="match status" value="1"/>
</dbReference>
<evidence type="ECO:0000313" key="1">
    <source>
        <dbReference type="EMBL" id="MDA1358984.1"/>
    </source>
</evidence>
<gene>
    <name evidence="1" type="ORF">O1R50_05085</name>
</gene>
<sequence>MSHEEILADRLREAGYAAREVERAVGGVVASAGLVTLQDGTRLFAKTLLDQEPDVFAVESAGLAELRDLGGAHGDDDWGAAAAVRAAIQPFRRR</sequence>
<dbReference type="Proteomes" id="UP001146067">
    <property type="component" value="Unassembled WGS sequence"/>
</dbReference>
<keyword evidence="2" id="KW-1185">Reference proteome</keyword>
<dbReference type="RefSeq" id="WP_270108807.1">
    <property type="nucleotide sequence ID" value="NZ_JAPZVP010000003.1"/>
</dbReference>
<organism evidence="1 2">
    <name type="scientific">Glycomyces luteolus</name>
    <dbReference type="NCBI Taxonomy" id="2670330"/>
    <lineage>
        <taxon>Bacteria</taxon>
        <taxon>Bacillati</taxon>
        <taxon>Actinomycetota</taxon>
        <taxon>Actinomycetes</taxon>
        <taxon>Glycomycetales</taxon>
        <taxon>Glycomycetaceae</taxon>
        <taxon>Glycomyces</taxon>
    </lineage>
</organism>
<evidence type="ECO:0000313" key="2">
    <source>
        <dbReference type="Proteomes" id="UP001146067"/>
    </source>
</evidence>